<evidence type="ECO:0000256" key="8">
    <source>
        <dbReference type="ARBA" id="ARBA00022989"/>
    </source>
</evidence>
<dbReference type="GO" id="GO:0007156">
    <property type="term" value="P:homophilic cell adhesion via plasma membrane adhesion molecules"/>
    <property type="evidence" value="ECO:0007669"/>
    <property type="project" value="InterPro"/>
</dbReference>
<evidence type="ECO:0000313" key="14">
    <source>
        <dbReference type="Proteomes" id="UP000283509"/>
    </source>
</evidence>
<accession>A0A3R7QS38</accession>
<gene>
    <name evidence="13" type="ORF">C7M84_005215</name>
</gene>
<comment type="subcellular location">
    <subcellularLocation>
        <location evidence="1">Cell membrane</location>
        <topology evidence="1">Single-pass type I membrane protein</topology>
    </subcellularLocation>
</comment>
<dbReference type="GO" id="GO:0005886">
    <property type="term" value="C:plasma membrane"/>
    <property type="evidence" value="ECO:0007669"/>
    <property type="project" value="UniProtKB-SubCell"/>
</dbReference>
<dbReference type="SMART" id="SM00112">
    <property type="entry name" value="CA"/>
    <property type="match status" value="1"/>
</dbReference>
<evidence type="ECO:0000256" key="9">
    <source>
        <dbReference type="ARBA" id="ARBA00023136"/>
    </source>
</evidence>
<evidence type="ECO:0000256" key="5">
    <source>
        <dbReference type="ARBA" id="ARBA00022737"/>
    </source>
</evidence>
<evidence type="ECO:0000256" key="10">
    <source>
        <dbReference type="ARBA" id="ARBA00023180"/>
    </source>
</evidence>
<organism evidence="13 14">
    <name type="scientific">Penaeus vannamei</name>
    <name type="common">Whiteleg shrimp</name>
    <name type="synonym">Litopenaeus vannamei</name>
    <dbReference type="NCBI Taxonomy" id="6689"/>
    <lineage>
        <taxon>Eukaryota</taxon>
        <taxon>Metazoa</taxon>
        <taxon>Ecdysozoa</taxon>
        <taxon>Arthropoda</taxon>
        <taxon>Crustacea</taxon>
        <taxon>Multicrustacea</taxon>
        <taxon>Malacostraca</taxon>
        <taxon>Eumalacostraca</taxon>
        <taxon>Eucarida</taxon>
        <taxon>Decapoda</taxon>
        <taxon>Dendrobranchiata</taxon>
        <taxon>Penaeoidea</taxon>
        <taxon>Penaeidae</taxon>
        <taxon>Penaeus</taxon>
    </lineage>
</organism>
<evidence type="ECO:0000256" key="3">
    <source>
        <dbReference type="ARBA" id="ARBA00022692"/>
    </source>
</evidence>
<keyword evidence="3" id="KW-0812">Transmembrane</keyword>
<evidence type="ECO:0000256" key="2">
    <source>
        <dbReference type="ARBA" id="ARBA00022475"/>
    </source>
</evidence>
<keyword evidence="4" id="KW-0732">Signal</keyword>
<dbReference type="Pfam" id="PF00028">
    <property type="entry name" value="Cadherin"/>
    <property type="match status" value="1"/>
</dbReference>
<evidence type="ECO:0000256" key="4">
    <source>
        <dbReference type="ARBA" id="ARBA00022729"/>
    </source>
</evidence>
<protein>
    <recommendedName>
        <fullName evidence="12">Cadherin domain-containing protein</fullName>
    </recommendedName>
</protein>
<keyword evidence="10" id="KW-0325">Glycoprotein</keyword>
<keyword evidence="14" id="KW-1185">Reference proteome</keyword>
<feature type="non-terminal residue" evidence="13">
    <location>
        <position position="1"/>
    </location>
</feature>
<evidence type="ECO:0000259" key="12">
    <source>
        <dbReference type="PROSITE" id="PS50268"/>
    </source>
</evidence>
<evidence type="ECO:0000256" key="1">
    <source>
        <dbReference type="ARBA" id="ARBA00004251"/>
    </source>
</evidence>
<evidence type="ECO:0000313" key="13">
    <source>
        <dbReference type="EMBL" id="ROT76207.1"/>
    </source>
</evidence>
<dbReference type="SUPFAM" id="SSF49313">
    <property type="entry name" value="Cadherin-like"/>
    <property type="match status" value="2"/>
</dbReference>
<dbReference type="InterPro" id="IPR002126">
    <property type="entry name" value="Cadherin-like_dom"/>
</dbReference>
<dbReference type="FunFam" id="2.60.40.60:FF:000004">
    <property type="entry name" value="Protocadherin 1 gamma 2"/>
    <property type="match status" value="1"/>
</dbReference>
<dbReference type="OrthoDB" id="6252479at2759"/>
<sequence>VFAKDIDVGMNADLDYSIKTGKGKGRFKIHPKTGQVFTSKAFAPGQTFDIMVQAKDNGRPQLSATTRVLVRVVPVPASSDNPPVVSTPIPVHVMETDPPGHLVAFISAHDPDNDTLWYYLTGMAGG</sequence>
<keyword evidence="2" id="KW-1003">Cell membrane</keyword>
<dbReference type="Gene3D" id="2.60.40.60">
    <property type="entry name" value="Cadherins"/>
    <property type="match status" value="1"/>
</dbReference>
<dbReference type="PANTHER" id="PTHR24026">
    <property type="entry name" value="FAT ATYPICAL CADHERIN-RELATED"/>
    <property type="match status" value="1"/>
</dbReference>
<dbReference type="PROSITE" id="PS50268">
    <property type="entry name" value="CADHERIN_2"/>
    <property type="match status" value="1"/>
</dbReference>
<reference evidence="13 14" key="1">
    <citation type="submission" date="2018-04" db="EMBL/GenBank/DDBJ databases">
        <authorList>
            <person name="Zhang X."/>
            <person name="Yuan J."/>
            <person name="Li F."/>
            <person name="Xiang J."/>
        </authorList>
    </citation>
    <scope>NUCLEOTIDE SEQUENCE [LARGE SCALE GENOMIC DNA]</scope>
    <source>
        <tissue evidence="13">Muscle</tissue>
    </source>
</reference>
<keyword evidence="9" id="KW-0472">Membrane</keyword>
<comment type="caution">
    <text evidence="13">The sequence shown here is derived from an EMBL/GenBank/DDBJ whole genome shotgun (WGS) entry which is preliminary data.</text>
</comment>
<dbReference type="Proteomes" id="UP000283509">
    <property type="component" value="Unassembled WGS sequence"/>
</dbReference>
<evidence type="ECO:0000256" key="7">
    <source>
        <dbReference type="ARBA" id="ARBA00022889"/>
    </source>
</evidence>
<feature type="domain" description="Cadherin" evidence="12">
    <location>
        <begin position="1"/>
        <end position="85"/>
    </location>
</feature>
<dbReference type="PANTHER" id="PTHR24026:SF125">
    <property type="entry name" value="FAT-LIKE CADHERIN-RELATED TUMOR SUPPRESSOR HOMOLOG"/>
    <property type="match status" value="1"/>
</dbReference>
<keyword evidence="5" id="KW-0677">Repeat</keyword>
<dbReference type="AlphaFoldDB" id="A0A3R7QS38"/>
<dbReference type="GO" id="GO:0005509">
    <property type="term" value="F:calcium ion binding"/>
    <property type="evidence" value="ECO:0007669"/>
    <property type="project" value="UniProtKB-UniRule"/>
</dbReference>
<dbReference type="EMBL" id="QCYY01001685">
    <property type="protein sequence ID" value="ROT76207.1"/>
    <property type="molecule type" value="Genomic_DNA"/>
</dbReference>
<keyword evidence="7" id="KW-0130">Cell adhesion</keyword>
<proteinExistence type="predicted"/>
<keyword evidence="6 11" id="KW-0106">Calcium</keyword>
<keyword evidence="8" id="KW-1133">Transmembrane helix</keyword>
<dbReference type="InterPro" id="IPR015919">
    <property type="entry name" value="Cadherin-like_sf"/>
</dbReference>
<evidence type="ECO:0000256" key="11">
    <source>
        <dbReference type="PROSITE-ProRule" id="PRU00043"/>
    </source>
</evidence>
<name>A0A3R7QS38_PENVA</name>
<dbReference type="CDD" id="cd11304">
    <property type="entry name" value="Cadherin_repeat"/>
    <property type="match status" value="2"/>
</dbReference>
<reference evidence="13 14" key="2">
    <citation type="submission" date="2019-01" db="EMBL/GenBank/DDBJ databases">
        <title>The decoding of complex shrimp genome reveals the adaptation for benthos swimmer, frequently molting mechanism and breeding impact on genome.</title>
        <authorList>
            <person name="Sun Y."/>
            <person name="Gao Y."/>
            <person name="Yu Y."/>
        </authorList>
    </citation>
    <scope>NUCLEOTIDE SEQUENCE [LARGE SCALE GENOMIC DNA]</scope>
    <source>
        <tissue evidence="13">Muscle</tissue>
    </source>
</reference>
<evidence type="ECO:0000256" key="6">
    <source>
        <dbReference type="ARBA" id="ARBA00022837"/>
    </source>
</evidence>